<evidence type="ECO:0000313" key="2">
    <source>
        <dbReference type="WBParaSite" id="L893_g24107.t1"/>
    </source>
</evidence>
<keyword evidence="1" id="KW-1185">Reference proteome</keyword>
<accession>A0A1I7Z8Y4</accession>
<protein>
    <submittedName>
        <fullName evidence="2">HPr kinase/phosphorylase</fullName>
    </submittedName>
</protein>
<sequence length="70" mass="7879">MMATDQHNHDKVHETTSLATMKFVEVLNFANQGSIPLTVNINKERLLGGHVDTVVRYRMDRVRSESAPNG</sequence>
<organism evidence="1 2">
    <name type="scientific">Steinernema glaseri</name>
    <dbReference type="NCBI Taxonomy" id="37863"/>
    <lineage>
        <taxon>Eukaryota</taxon>
        <taxon>Metazoa</taxon>
        <taxon>Ecdysozoa</taxon>
        <taxon>Nematoda</taxon>
        <taxon>Chromadorea</taxon>
        <taxon>Rhabditida</taxon>
        <taxon>Tylenchina</taxon>
        <taxon>Panagrolaimomorpha</taxon>
        <taxon>Strongyloidoidea</taxon>
        <taxon>Steinernematidae</taxon>
        <taxon>Steinernema</taxon>
    </lineage>
</organism>
<reference evidence="2" key="1">
    <citation type="submission" date="2016-11" db="UniProtKB">
        <authorList>
            <consortium name="WormBaseParasite"/>
        </authorList>
    </citation>
    <scope>IDENTIFICATION</scope>
</reference>
<evidence type="ECO:0000313" key="1">
    <source>
        <dbReference type="Proteomes" id="UP000095287"/>
    </source>
</evidence>
<dbReference type="Proteomes" id="UP000095287">
    <property type="component" value="Unplaced"/>
</dbReference>
<dbReference type="AlphaFoldDB" id="A0A1I7Z8Y4"/>
<proteinExistence type="predicted"/>
<name>A0A1I7Z8Y4_9BILA</name>
<dbReference type="WBParaSite" id="L893_g24107.t1">
    <property type="protein sequence ID" value="L893_g24107.t1"/>
    <property type="gene ID" value="L893_g24107"/>
</dbReference>